<keyword evidence="2" id="KW-1185">Reference proteome</keyword>
<dbReference type="PANTHER" id="PTHR47256">
    <property type="entry name" value="ZN(II)2CYS6 TRANSCRIPTION FACTOR (EUROFUNG)-RELATED"/>
    <property type="match status" value="1"/>
</dbReference>
<protein>
    <recommendedName>
        <fullName evidence="3">Transcription factor domain-containing protein</fullName>
    </recommendedName>
</protein>
<dbReference type="VEuPathDB" id="FungiDB:ASPGLDRAFT_38419"/>
<name>A0A1L9VBG8_ASPGL</name>
<evidence type="ECO:0000313" key="2">
    <source>
        <dbReference type="Proteomes" id="UP000184300"/>
    </source>
</evidence>
<dbReference type="STRING" id="1160497.A0A1L9VBG8"/>
<dbReference type="Proteomes" id="UP000184300">
    <property type="component" value="Unassembled WGS sequence"/>
</dbReference>
<proteinExistence type="predicted"/>
<dbReference type="RefSeq" id="XP_022397923.1">
    <property type="nucleotide sequence ID" value="XM_022544943.1"/>
</dbReference>
<evidence type="ECO:0000313" key="1">
    <source>
        <dbReference type="EMBL" id="OJJ81225.1"/>
    </source>
</evidence>
<organism evidence="1 2">
    <name type="scientific">Aspergillus glaucus CBS 516.65</name>
    <dbReference type="NCBI Taxonomy" id="1160497"/>
    <lineage>
        <taxon>Eukaryota</taxon>
        <taxon>Fungi</taxon>
        <taxon>Dikarya</taxon>
        <taxon>Ascomycota</taxon>
        <taxon>Pezizomycotina</taxon>
        <taxon>Eurotiomycetes</taxon>
        <taxon>Eurotiomycetidae</taxon>
        <taxon>Eurotiales</taxon>
        <taxon>Aspergillaceae</taxon>
        <taxon>Aspergillus</taxon>
        <taxon>Aspergillus subgen. Aspergillus</taxon>
    </lineage>
</organism>
<accession>A0A1L9VBG8</accession>
<gene>
    <name evidence="1" type="ORF">ASPGLDRAFT_38419</name>
</gene>
<dbReference type="CDD" id="cd12148">
    <property type="entry name" value="fungal_TF_MHR"/>
    <property type="match status" value="1"/>
</dbReference>
<reference evidence="2" key="1">
    <citation type="journal article" date="2017" name="Genome Biol.">
        <title>Comparative genomics reveals high biological diversity and specific adaptations in the industrially and medically important fungal genus Aspergillus.</title>
        <authorList>
            <person name="de Vries R.P."/>
            <person name="Riley R."/>
            <person name="Wiebenga A."/>
            <person name="Aguilar-Osorio G."/>
            <person name="Amillis S."/>
            <person name="Uchima C.A."/>
            <person name="Anderluh G."/>
            <person name="Asadollahi M."/>
            <person name="Askin M."/>
            <person name="Barry K."/>
            <person name="Battaglia E."/>
            <person name="Bayram O."/>
            <person name="Benocci T."/>
            <person name="Braus-Stromeyer S.A."/>
            <person name="Caldana C."/>
            <person name="Canovas D."/>
            <person name="Cerqueira G.C."/>
            <person name="Chen F."/>
            <person name="Chen W."/>
            <person name="Choi C."/>
            <person name="Clum A."/>
            <person name="Dos Santos R.A."/>
            <person name="Damasio A.R."/>
            <person name="Diallinas G."/>
            <person name="Emri T."/>
            <person name="Fekete E."/>
            <person name="Flipphi M."/>
            <person name="Freyberg S."/>
            <person name="Gallo A."/>
            <person name="Gournas C."/>
            <person name="Habgood R."/>
            <person name="Hainaut M."/>
            <person name="Harispe M.L."/>
            <person name="Henrissat B."/>
            <person name="Hilden K.S."/>
            <person name="Hope R."/>
            <person name="Hossain A."/>
            <person name="Karabika E."/>
            <person name="Karaffa L."/>
            <person name="Karanyi Z."/>
            <person name="Krasevec N."/>
            <person name="Kuo A."/>
            <person name="Kusch H."/>
            <person name="LaButti K."/>
            <person name="Lagendijk E.L."/>
            <person name="Lapidus A."/>
            <person name="Levasseur A."/>
            <person name="Lindquist E."/>
            <person name="Lipzen A."/>
            <person name="Logrieco A.F."/>
            <person name="MacCabe A."/>
            <person name="Maekelae M.R."/>
            <person name="Malavazi I."/>
            <person name="Melin P."/>
            <person name="Meyer V."/>
            <person name="Mielnichuk N."/>
            <person name="Miskei M."/>
            <person name="Molnar A.P."/>
            <person name="Mule G."/>
            <person name="Ngan C.Y."/>
            <person name="Orejas M."/>
            <person name="Orosz E."/>
            <person name="Ouedraogo J.P."/>
            <person name="Overkamp K.M."/>
            <person name="Park H.-S."/>
            <person name="Perrone G."/>
            <person name="Piumi F."/>
            <person name="Punt P.J."/>
            <person name="Ram A.F."/>
            <person name="Ramon A."/>
            <person name="Rauscher S."/>
            <person name="Record E."/>
            <person name="Riano-Pachon D.M."/>
            <person name="Robert V."/>
            <person name="Roehrig J."/>
            <person name="Ruller R."/>
            <person name="Salamov A."/>
            <person name="Salih N.S."/>
            <person name="Samson R.A."/>
            <person name="Sandor E."/>
            <person name="Sanguinetti M."/>
            <person name="Schuetze T."/>
            <person name="Sepcic K."/>
            <person name="Shelest E."/>
            <person name="Sherlock G."/>
            <person name="Sophianopoulou V."/>
            <person name="Squina F.M."/>
            <person name="Sun H."/>
            <person name="Susca A."/>
            <person name="Todd R.B."/>
            <person name="Tsang A."/>
            <person name="Unkles S.E."/>
            <person name="van de Wiele N."/>
            <person name="van Rossen-Uffink D."/>
            <person name="Oliveira J.V."/>
            <person name="Vesth T.C."/>
            <person name="Visser J."/>
            <person name="Yu J.-H."/>
            <person name="Zhou M."/>
            <person name="Andersen M.R."/>
            <person name="Archer D.B."/>
            <person name="Baker S.E."/>
            <person name="Benoit I."/>
            <person name="Brakhage A.A."/>
            <person name="Braus G.H."/>
            <person name="Fischer R."/>
            <person name="Frisvad J.C."/>
            <person name="Goldman G.H."/>
            <person name="Houbraken J."/>
            <person name="Oakley B."/>
            <person name="Pocsi I."/>
            <person name="Scazzocchio C."/>
            <person name="Seiboth B."/>
            <person name="vanKuyk P.A."/>
            <person name="Wortman J."/>
            <person name="Dyer P.S."/>
            <person name="Grigoriev I.V."/>
        </authorList>
    </citation>
    <scope>NUCLEOTIDE SEQUENCE [LARGE SCALE GENOMIC DNA]</scope>
    <source>
        <strain evidence="2">CBS 516.65</strain>
    </source>
</reference>
<dbReference type="GeneID" id="34461204"/>
<dbReference type="AlphaFoldDB" id="A0A1L9VBG8"/>
<dbReference type="InterPro" id="IPR053187">
    <property type="entry name" value="Notoamide_regulator"/>
</dbReference>
<dbReference type="EMBL" id="KV878907">
    <property type="protein sequence ID" value="OJJ81225.1"/>
    <property type="molecule type" value="Genomic_DNA"/>
</dbReference>
<evidence type="ECO:0008006" key="3">
    <source>
        <dbReference type="Google" id="ProtNLM"/>
    </source>
</evidence>
<dbReference type="OrthoDB" id="2593732at2759"/>
<sequence>MPPPPIRPTQPLYRASKSLPPVRLPNATIACDQCRKDKAKEPLALKHKLETLEQDRSLFIQLLETLRGEDQVKADRLLRIIRRSKVSFDEIRRCIADDFDPDTVITNEPRLMQADSQQHLSHSRSLSRLRVMDIKWLSDNPQWKVPAQPWTSVSDDDNFVSHLVSLYFTWHNTTLNWIDPELFLMDMEKGQLGARFCSPFLVNSILAVACFYSSYPEVFAEPGDPNTRGMHFYNEANRFFDEQQGKPSVTNLQGLGGIYTCFFFSNNDKPPQSNTEKMVVNVYTDLQQWTKVLPECVSLGNVPTPGVLDMQIMTIFGFIQNSSIIDKSSPAHRARELRLSSAHELRKLLDIERTNWPIEYMPMVSS</sequence>
<dbReference type="PANTHER" id="PTHR47256:SF1">
    <property type="entry name" value="ZN(II)2CYS6 TRANSCRIPTION FACTOR (EUROFUNG)"/>
    <property type="match status" value="1"/>
</dbReference>